<name>K1S7R2_9ZZZZ</name>
<organism evidence="1">
    <name type="scientific">human gut metagenome</name>
    <dbReference type="NCBI Taxonomy" id="408170"/>
    <lineage>
        <taxon>unclassified sequences</taxon>
        <taxon>metagenomes</taxon>
        <taxon>organismal metagenomes</taxon>
    </lineage>
</organism>
<sequence>RMSDMMKMFVEQELQNQIKENYPHMQYPPGLYAKVVSVRQNGELYEATLKILDKNKQPDIRFPEVPKVKTDIPVLKNEIVAIVLMYGECKPYIIGRCQVLYQKSMSG</sequence>
<protein>
    <submittedName>
        <fullName evidence="1">Uncharacterized protein</fullName>
    </submittedName>
</protein>
<accession>K1S7R2</accession>
<dbReference type="EMBL" id="AJWZ01008649">
    <property type="protein sequence ID" value="EKC53523.1"/>
    <property type="molecule type" value="Genomic_DNA"/>
</dbReference>
<reference evidence="1" key="1">
    <citation type="journal article" date="2013" name="Environ. Microbiol.">
        <title>Microbiota from the distal guts of lean and obese adolescents exhibit partial functional redundancy besides clear differences in community structure.</title>
        <authorList>
            <person name="Ferrer M."/>
            <person name="Ruiz A."/>
            <person name="Lanza F."/>
            <person name="Haange S.B."/>
            <person name="Oberbach A."/>
            <person name="Till H."/>
            <person name="Bargiela R."/>
            <person name="Campoy C."/>
            <person name="Segura M.T."/>
            <person name="Richter M."/>
            <person name="von Bergen M."/>
            <person name="Seifert J."/>
            <person name="Suarez A."/>
        </authorList>
    </citation>
    <scope>NUCLEOTIDE SEQUENCE</scope>
</reference>
<feature type="non-terminal residue" evidence="1">
    <location>
        <position position="1"/>
    </location>
</feature>
<evidence type="ECO:0000313" key="1">
    <source>
        <dbReference type="EMBL" id="EKC53523.1"/>
    </source>
</evidence>
<proteinExistence type="predicted"/>
<dbReference type="AlphaFoldDB" id="K1S7R2"/>
<gene>
    <name evidence="1" type="ORF">OBE_12550</name>
</gene>
<comment type="caution">
    <text evidence="1">The sequence shown here is derived from an EMBL/GenBank/DDBJ whole genome shotgun (WGS) entry which is preliminary data.</text>
</comment>